<dbReference type="Proteomes" id="UP000234681">
    <property type="component" value="Chromosome 14"/>
</dbReference>
<gene>
    <name evidence="1" type="ORF">rCG_57192</name>
</gene>
<evidence type="ECO:0000313" key="1">
    <source>
        <dbReference type="EMBL" id="EDL84005.1"/>
    </source>
</evidence>
<organism evidence="1 2">
    <name type="scientific">Rattus norvegicus</name>
    <name type="common">Rat</name>
    <dbReference type="NCBI Taxonomy" id="10116"/>
    <lineage>
        <taxon>Eukaryota</taxon>
        <taxon>Metazoa</taxon>
        <taxon>Chordata</taxon>
        <taxon>Craniata</taxon>
        <taxon>Vertebrata</taxon>
        <taxon>Euteleostomi</taxon>
        <taxon>Mammalia</taxon>
        <taxon>Eutheria</taxon>
        <taxon>Euarchontoglires</taxon>
        <taxon>Glires</taxon>
        <taxon>Rodentia</taxon>
        <taxon>Myomorpha</taxon>
        <taxon>Muroidea</taxon>
        <taxon>Muridae</taxon>
        <taxon>Murinae</taxon>
        <taxon>Rattus</taxon>
    </lineage>
</organism>
<dbReference type="EMBL" id="CH474079">
    <property type="protein sequence ID" value="EDL84005.1"/>
    <property type="molecule type" value="Genomic_DNA"/>
</dbReference>
<protein>
    <submittedName>
        <fullName evidence="1">RCG57192, isoform CRA_a</fullName>
    </submittedName>
</protein>
<accession>A6KPG1</accession>
<reference evidence="1 2" key="2">
    <citation type="submission" date="2005-09" db="EMBL/GenBank/DDBJ databases">
        <authorList>
            <person name="Mural R.J."/>
            <person name="Li P.W."/>
            <person name="Adams M.D."/>
            <person name="Amanatides P.G."/>
            <person name="Baden-Tillson H."/>
            <person name="Barnstead M."/>
            <person name="Chin S.H."/>
            <person name="Dew I."/>
            <person name="Evans C.A."/>
            <person name="Ferriera S."/>
            <person name="Flanigan M."/>
            <person name="Fosler C."/>
            <person name="Glodek A."/>
            <person name="Gu Z."/>
            <person name="Holt R.A."/>
            <person name="Jennings D."/>
            <person name="Kraft C.L."/>
            <person name="Lu F."/>
            <person name="Nguyen T."/>
            <person name="Nusskern D.R."/>
            <person name="Pfannkoch C.M."/>
            <person name="Sitter C."/>
            <person name="Sutton G.G."/>
            <person name="Venter J.C."/>
            <person name="Wang Z."/>
            <person name="Woodage T."/>
            <person name="Zheng X.H."/>
            <person name="Zhong F."/>
        </authorList>
    </citation>
    <scope>NUCLEOTIDE SEQUENCE [LARGE SCALE GENOMIC DNA]</scope>
    <source>
        <strain evidence="1">BN</strain>
        <strain evidence="2">BN, Sprague-Dawley</strain>
    </source>
</reference>
<reference evidence="1" key="1">
    <citation type="journal article" date="2005" name="Genome Res.">
        <title>Gene and alternative splicing annotation with AIR.</title>
        <authorList>
            <person name="Florea L."/>
            <person name="Di Francesco V."/>
            <person name="Miller J."/>
            <person name="Turner R."/>
            <person name="Yao A."/>
            <person name="Harris M."/>
            <person name="Walenz B."/>
            <person name="Mobarry C."/>
            <person name="Merkulov G.V."/>
            <person name="Charlab R."/>
            <person name="Dew I."/>
            <person name="Deng Z."/>
            <person name="Istrail S."/>
            <person name="Li P."/>
            <person name="Sutton G."/>
        </authorList>
    </citation>
    <scope>NUCLEOTIDE SEQUENCE</scope>
    <source>
        <strain evidence="1">BN</strain>
    </source>
</reference>
<name>A6KPG1_RAT</name>
<dbReference type="AlphaFoldDB" id="A6KPG1"/>
<sequence length="88" mass="9930">MTRQKAKAQPYLRELGAWPRRLREPSYVRIAAPTLESRAQCKLPTVLPVSRETRSGAAVRCRAASLQPTWDPCGWLVLGKKELKPPHP</sequence>
<proteinExistence type="predicted"/>
<evidence type="ECO:0000313" key="2">
    <source>
        <dbReference type="Proteomes" id="UP000234681"/>
    </source>
</evidence>
<dbReference type="EMBL" id="CH474079">
    <property type="protein sequence ID" value="EDL84004.1"/>
    <property type="molecule type" value="Genomic_DNA"/>
</dbReference>